<dbReference type="PANTHER" id="PTHR43802:SF1">
    <property type="entry name" value="IP11341P-RELATED"/>
    <property type="match status" value="1"/>
</dbReference>
<comment type="similarity">
    <text evidence="1">Belongs to the enoyl-CoA hydratase/isomerase family.</text>
</comment>
<keyword evidence="3" id="KW-1185">Reference proteome</keyword>
<accession>A0A1B0BYM1</accession>
<evidence type="ECO:0000313" key="3">
    <source>
        <dbReference type="Proteomes" id="UP000092460"/>
    </source>
</evidence>
<reference evidence="2" key="2">
    <citation type="submission" date="2020-05" db="UniProtKB">
        <authorList>
            <consortium name="EnsemblMetazoa"/>
        </authorList>
    </citation>
    <scope>IDENTIFICATION</scope>
    <source>
        <strain evidence="2">IAEA</strain>
    </source>
</reference>
<name>A0A1B0BYM1_9MUSC</name>
<evidence type="ECO:0000256" key="1">
    <source>
        <dbReference type="ARBA" id="ARBA00005254"/>
    </source>
</evidence>
<dbReference type="AlphaFoldDB" id="A0A1B0BYM1"/>
<dbReference type="Proteomes" id="UP000092460">
    <property type="component" value="Unassembled WGS sequence"/>
</dbReference>
<dbReference type="EnsemblMetazoa" id="GPPI044363-RA">
    <property type="protein sequence ID" value="GPPI044363-PA"/>
    <property type="gene ID" value="GPPI044363"/>
</dbReference>
<evidence type="ECO:0000313" key="2">
    <source>
        <dbReference type="EnsemblMetazoa" id="GPPI044363-PA"/>
    </source>
</evidence>
<dbReference type="STRING" id="67801.A0A1B0BYM1"/>
<dbReference type="PANTHER" id="PTHR43802">
    <property type="entry name" value="ENOYL-COA HYDRATASE"/>
    <property type="match status" value="1"/>
</dbReference>
<dbReference type="VEuPathDB" id="VectorBase:GPPI044363"/>
<reference evidence="3" key="1">
    <citation type="submission" date="2015-01" db="EMBL/GenBank/DDBJ databases">
        <authorList>
            <person name="Aksoy S."/>
            <person name="Warren W."/>
            <person name="Wilson R.K."/>
        </authorList>
    </citation>
    <scope>NUCLEOTIDE SEQUENCE [LARGE SCALE GENOMIC DNA]</scope>
    <source>
        <strain evidence="3">IAEA</strain>
    </source>
</reference>
<sequence length="158" mass="18168">MNDSVLVYKDKKKDLQNIITEAKVSPITRKISSAKCIFKEHDCKKNVEFNSTKQDTVLVKREKKITAISVNRPQQLYPIIDTQTAARLCDAFNAFQKDDASLIARYSMKFMLFWFRYTNEMTNEPESTINTEILMMPEGSVGATRRQFCKPVVCGIQV</sequence>
<proteinExistence type="inferred from homology"/>
<organism evidence="2 3">
    <name type="scientific">Glossina palpalis gambiensis</name>
    <dbReference type="NCBI Taxonomy" id="67801"/>
    <lineage>
        <taxon>Eukaryota</taxon>
        <taxon>Metazoa</taxon>
        <taxon>Ecdysozoa</taxon>
        <taxon>Arthropoda</taxon>
        <taxon>Hexapoda</taxon>
        <taxon>Insecta</taxon>
        <taxon>Pterygota</taxon>
        <taxon>Neoptera</taxon>
        <taxon>Endopterygota</taxon>
        <taxon>Diptera</taxon>
        <taxon>Brachycera</taxon>
        <taxon>Muscomorpha</taxon>
        <taxon>Hippoboscoidea</taxon>
        <taxon>Glossinidae</taxon>
        <taxon>Glossina</taxon>
    </lineage>
</organism>
<protein>
    <submittedName>
        <fullName evidence="2">Uncharacterized protein</fullName>
    </submittedName>
</protein>
<dbReference type="EMBL" id="JXJN01022702">
    <property type="status" value="NOT_ANNOTATED_CDS"/>
    <property type="molecule type" value="Genomic_DNA"/>
</dbReference>